<dbReference type="GO" id="GO:0016567">
    <property type="term" value="P:protein ubiquitination"/>
    <property type="evidence" value="ECO:0007669"/>
    <property type="project" value="TreeGrafter"/>
</dbReference>
<comment type="catalytic activity">
    <reaction evidence="1">
        <text>S-ubiquitinyl-[E2 ubiquitin-conjugating enzyme]-L-cysteine + [acceptor protein]-L-lysine = [E2 ubiquitin-conjugating enzyme]-L-cysteine + N(6)-ubiquitinyl-[acceptor protein]-L-lysine.</text>
        <dbReference type="EC" id="2.3.2.27"/>
    </reaction>
</comment>
<dbReference type="EMBL" id="JAGDFL010000490">
    <property type="protein sequence ID" value="KAG7387044.1"/>
    <property type="molecule type" value="Genomic_DNA"/>
</dbReference>
<feature type="compositionally biased region" description="Basic and acidic residues" evidence="6">
    <location>
        <begin position="445"/>
        <end position="462"/>
    </location>
</feature>
<feature type="compositionally biased region" description="Basic residues" evidence="6">
    <location>
        <begin position="53"/>
        <end position="62"/>
    </location>
</feature>
<feature type="compositionally biased region" description="Acidic residues" evidence="6">
    <location>
        <begin position="435"/>
        <end position="444"/>
    </location>
</feature>
<name>A0A8T1W4P4_9STRA</name>
<proteinExistence type="inferred from homology"/>
<evidence type="ECO:0000313" key="9">
    <source>
        <dbReference type="Proteomes" id="UP000693981"/>
    </source>
</evidence>
<keyword evidence="5" id="KW-0479">Metal-binding</keyword>
<feature type="compositionally biased region" description="Low complexity" evidence="6">
    <location>
        <begin position="8"/>
        <end position="23"/>
    </location>
</feature>
<dbReference type="GO" id="GO:0072344">
    <property type="term" value="P:rescue of stalled ribosome"/>
    <property type="evidence" value="ECO:0007669"/>
    <property type="project" value="InterPro"/>
</dbReference>
<dbReference type="Proteomes" id="UP000693981">
    <property type="component" value="Unassembled WGS sequence"/>
</dbReference>
<dbReference type="InterPro" id="IPR041888">
    <property type="entry name" value="RING-HC_ZNF598/HEL2"/>
</dbReference>
<feature type="domain" description="RING-type" evidence="7">
    <location>
        <begin position="120"/>
        <end position="161"/>
    </location>
</feature>
<accession>A0A8T1W4P4</accession>
<gene>
    <name evidence="8" type="ORF">PHYBOEH_008421</name>
</gene>
<feature type="compositionally biased region" description="Pro residues" evidence="6">
    <location>
        <begin position="398"/>
        <end position="414"/>
    </location>
</feature>
<feature type="region of interest" description="Disordered" evidence="6">
    <location>
        <begin position="1"/>
        <end position="111"/>
    </location>
</feature>
<dbReference type="OrthoDB" id="3838338at2759"/>
<keyword evidence="5" id="KW-0863">Zinc-finger</keyword>
<comment type="similarity">
    <text evidence="4">Belongs to the ZNF598/HEL2 family.</text>
</comment>
<evidence type="ECO:0000256" key="1">
    <source>
        <dbReference type="ARBA" id="ARBA00000900"/>
    </source>
</evidence>
<dbReference type="CDD" id="cd16615">
    <property type="entry name" value="RING-HC_ZNF598"/>
    <property type="match status" value="1"/>
</dbReference>
<feature type="compositionally biased region" description="Low complexity" evidence="6">
    <location>
        <begin position="80"/>
        <end position="89"/>
    </location>
</feature>
<dbReference type="PROSITE" id="PS50089">
    <property type="entry name" value="ZF_RING_2"/>
    <property type="match status" value="1"/>
</dbReference>
<sequence>MTAVAHGSSSMASNSSLSALSPSFTMVPSSVQVRARTPPSAADGDSKSSTNTRRQRPRRRKKQTAETTEGAERPTDASEATAETKAPIPKAKKKKPAKKQTTAARNTKAKTETEDEKESCLLCADPIEFYAVGECNHQGICSRCSMRMRLLMDDRNCPMCKQPLDKVVVSSTPRPFESFELWGDAAGPESVLDELSDMIFVDCRTHYHALHSLREFKCRLKRCKEVKHSLGQLKEHLRRDHNVEFCELCLTHQSFFIQEQEVFSKGTLKSHNIGRNCGGPAAQKHANTGKDFHPMCQFCRKRFYGDKELYEHLERDHFKCHICKVENEYFRNYASMETHFRREHHLCEDPRCLAMRFVVFPNDVEYHAHMSNIHGAHNRLQARAAQASSRLKFLPLRSAPPPPQAARPTIPPVPVSRGWERIEPRRAPVVADAWSDGEEEEGEEDRSSSDAQDQNRAEEKLARVPAAAMEDLEDGDDQLHEAYEAEILNAKAAAIQIDEEEEEWEKL</sequence>
<dbReference type="PANTHER" id="PTHR22938:SF0">
    <property type="entry name" value="E3 UBIQUITIN-PROTEIN LIGASE ZNF598"/>
    <property type="match status" value="1"/>
</dbReference>
<evidence type="ECO:0000256" key="5">
    <source>
        <dbReference type="PROSITE-ProRule" id="PRU00175"/>
    </source>
</evidence>
<dbReference type="InterPro" id="IPR044288">
    <property type="entry name" value="ZNF598/HEL2"/>
</dbReference>
<protein>
    <recommendedName>
        <fullName evidence="3">RING-type E3 ubiquitin transferase</fullName>
        <ecNumber evidence="3">2.3.2.27</ecNumber>
    </recommendedName>
</protein>
<evidence type="ECO:0000256" key="4">
    <source>
        <dbReference type="ARBA" id="ARBA00035113"/>
    </source>
</evidence>
<dbReference type="GO" id="GO:0008270">
    <property type="term" value="F:zinc ion binding"/>
    <property type="evidence" value="ECO:0007669"/>
    <property type="project" value="UniProtKB-KW"/>
</dbReference>
<evidence type="ECO:0000256" key="3">
    <source>
        <dbReference type="ARBA" id="ARBA00012483"/>
    </source>
</evidence>
<reference evidence="8" key="1">
    <citation type="submission" date="2021-02" db="EMBL/GenBank/DDBJ databases">
        <authorList>
            <person name="Palmer J.M."/>
        </authorList>
    </citation>
    <scope>NUCLEOTIDE SEQUENCE</scope>
    <source>
        <strain evidence="8">SCRP23</strain>
    </source>
</reference>
<dbReference type="PANTHER" id="PTHR22938">
    <property type="entry name" value="ZINC FINGER PROTEIN 598"/>
    <property type="match status" value="1"/>
</dbReference>
<keyword evidence="9" id="KW-1185">Reference proteome</keyword>
<comment type="caution">
    <text evidence="8">The sequence shown here is derived from an EMBL/GenBank/DDBJ whole genome shotgun (WGS) entry which is preliminary data.</text>
</comment>
<evidence type="ECO:0000256" key="2">
    <source>
        <dbReference type="ARBA" id="ARBA00004906"/>
    </source>
</evidence>
<dbReference type="Pfam" id="PF23230">
    <property type="entry name" value="zf-C2H2_13"/>
    <property type="match status" value="1"/>
</dbReference>
<keyword evidence="5" id="KW-0862">Zinc</keyword>
<comment type="pathway">
    <text evidence="2">Protein modification; protein ubiquitination.</text>
</comment>
<dbReference type="Pfam" id="PF25447">
    <property type="entry name" value="RING_ZNF598"/>
    <property type="match status" value="1"/>
</dbReference>
<dbReference type="SMART" id="SM00355">
    <property type="entry name" value="ZnF_C2H2"/>
    <property type="match status" value="4"/>
</dbReference>
<dbReference type="AlphaFoldDB" id="A0A8T1W4P4"/>
<dbReference type="InterPro" id="IPR001841">
    <property type="entry name" value="Znf_RING"/>
</dbReference>
<dbReference type="InterPro" id="IPR056437">
    <property type="entry name" value="Znf-C2H2_ZNF598/HEL2"/>
</dbReference>
<organism evidence="8 9">
    <name type="scientific">Phytophthora boehmeriae</name>
    <dbReference type="NCBI Taxonomy" id="109152"/>
    <lineage>
        <taxon>Eukaryota</taxon>
        <taxon>Sar</taxon>
        <taxon>Stramenopiles</taxon>
        <taxon>Oomycota</taxon>
        <taxon>Peronosporomycetes</taxon>
        <taxon>Peronosporales</taxon>
        <taxon>Peronosporaceae</taxon>
        <taxon>Phytophthora</taxon>
    </lineage>
</organism>
<dbReference type="GO" id="GO:0043022">
    <property type="term" value="F:ribosome binding"/>
    <property type="evidence" value="ECO:0007669"/>
    <property type="project" value="TreeGrafter"/>
</dbReference>
<dbReference type="PROSITE" id="PS00028">
    <property type="entry name" value="ZINC_FINGER_C2H2_1"/>
    <property type="match status" value="1"/>
</dbReference>
<evidence type="ECO:0000256" key="6">
    <source>
        <dbReference type="SAM" id="MobiDB-lite"/>
    </source>
</evidence>
<dbReference type="GO" id="GO:0061630">
    <property type="term" value="F:ubiquitin protein ligase activity"/>
    <property type="evidence" value="ECO:0007669"/>
    <property type="project" value="UniProtKB-EC"/>
</dbReference>
<dbReference type="InterPro" id="IPR013087">
    <property type="entry name" value="Znf_C2H2_type"/>
</dbReference>
<feature type="region of interest" description="Disordered" evidence="6">
    <location>
        <begin position="395"/>
        <end position="479"/>
    </location>
</feature>
<dbReference type="EC" id="2.3.2.27" evidence="3"/>
<evidence type="ECO:0000259" key="7">
    <source>
        <dbReference type="PROSITE" id="PS50089"/>
    </source>
</evidence>
<evidence type="ECO:0000313" key="8">
    <source>
        <dbReference type="EMBL" id="KAG7387044.1"/>
    </source>
</evidence>